<comment type="caution">
    <text evidence="1">The sequence shown here is derived from an EMBL/GenBank/DDBJ whole genome shotgun (WGS) entry which is preliminary data.</text>
</comment>
<sequence length="83" mass="9079">MFSSKTSRWFGFLILLMLGLRIGYKYYRSQQPSAAEEHMANAQARSKALVEAIKADQEKQRAAGTPVILADSTVAATDTASVN</sequence>
<gene>
    <name evidence="1" type="ORF">FNT36_22565</name>
</gene>
<reference evidence="1 2" key="1">
    <citation type="submission" date="2019-07" db="EMBL/GenBank/DDBJ databases">
        <title>Hymenobacter sp. straun FUR1 Genome sequencing and assembly.</title>
        <authorList>
            <person name="Chhetri G."/>
        </authorList>
    </citation>
    <scope>NUCLEOTIDE SEQUENCE [LARGE SCALE GENOMIC DNA]</scope>
    <source>
        <strain evidence="1 2">Fur1</strain>
    </source>
</reference>
<protein>
    <submittedName>
        <fullName evidence="1">Uncharacterized protein</fullName>
    </submittedName>
</protein>
<keyword evidence="2" id="KW-1185">Reference proteome</keyword>
<accession>A0A558BN53</accession>
<dbReference type="AlphaFoldDB" id="A0A558BN53"/>
<organism evidence="1 2">
    <name type="scientific">Hymenobacter setariae</name>
    <dbReference type="NCBI Taxonomy" id="2594794"/>
    <lineage>
        <taxon>Bacteria</taxon>
        <taxon>Pseudomonadati</taxon>
        <taxon>Bacteroidota</taxon>
        <taxon>Cytophagia</taxon>
        <taxon>Cytophagales</taxon>
        <taxon>Hymenobacteraceae</taxon>
        <taxon>Hymenobacter</taxon>
    </lineage>
</organism>
<evidence type="ECO:0000313" key="1">
    <source>
        <dbReference type="EMBL" id="TVT37941.1"/>
    </source>
</evidence>
<dbReference type="Proteomes" id="UP000317624">
    <property type="component" value="Unassembled WGS sequence"/>
</dbReference>
<name>A0A558BN53_9BACT</name>
<proteinExistence type="predicted"/>
<dbReference type="RefSeq" id="WP_144852470.1">
    <property type="nucleotide sequence ID" value="NZ_VMRJ01000006.1"/>
</dbReference>
<dbReference type="OrthoDB" id="9987893at2"/>
<evidence type="ECO:0000313" key="2">
    <source>
        <dbReference type="Proteomes" id="UP000317624"/>
    </source>
</evidence>
<dbReference type="EMBL" id="VMRJ01000006">
    <property type="protein sequence ID" value="TVT37941.1"/>
    <property type="molecule type" value="Genomic_DNA"/>
</dbReference>